<dbReference type="InterPro" id="IPR011009">
    <property type="entry name" value="Kinase-like_dom_sf"/>
</dbReference>
<dbReference type="Gene3D" id="3.30.200.20">
    <property type="entry name" value="Phosphorylase Kinase, domain 1"/>
    <property type="match status" value="1"/>
</dbReference>
<keyword evidence="2" id="KW-0808">Transferase</keyword>
<evidence type="ECO:0000256" key="3">
    <source>
        <dbReference type="ARBA" id="ARBA00022741"/>
    </source>
</evidence>
<dbReference type="GeneID" id="106002544"/>
<feature type="domain" description="Protein kinase" evidence="7">
    <location>
        <begin position="74"/>
        <end position="148"/>
    </location>
</feature>
<dbReference type="OrthoDB" id="336747at2759"/>
<sequence length="148" mass="16316">PGLAPQPPCYVRPPPFSPLQGYSFVAPSILFDHSNAVMTDALEAPGAGDRPGRAAVARSAMMQDSPFFQQYELDLREPALGQGSFSVCRRCRQRQSGQEFAVKILSRRLEANTQREVAALRLCQTHPNVVNLHEVHHDQVRPPGTSGR</sequence>
<dbReference type="InterPro" id="IPR017441">
    <property type="entry name" value="Protein_kinase_ATP_BS"/>
</dbReference>
<dbReference type="GO" id="GO:0035556">
    <property type="term" value="P:intracellular signal transduction"/>
    <property type="evidence" value="ECO:0007669"/>
    <property type="project" value="TreeGrafter"/>
</dbReference>
<evidence type="ECO:0000313" key="9">
    <source>
        <dbReference type="RefSeq" id="XP_012892859.1"/>
    </source>
</evidence>
<protein>
    <submittedName>
        <fullName evidence="9">Ribosomal protein S6 kinase alpha-4-like</fullName>
    </submittedName>
</protein>
<dbReference type="PROSITE" id="PS00107">
    <property type="entry name" value="PROTEIN_KINASE_ATP"/>
    <property type="match status" value="1"/>
</dbReference>
<dbReference type="KEGG" id="dord:106002544"/>
<dbReference type="PANTHER" id="PTHR24342">
    <property type="entry name" value="SERINE/THREONINE-PROTEIN KINASE 17"/>
    <property type="match status" value="1"/>
</dbReference>
<dbReference type="AlphaFoldDB" id="A0A1S3GX65"/>
<evidence type="ECO:0000256" key="4">
    <source>
        <dbReference type="ARBA" id="ARBA00022777"/>
    </source>
</evidence>
<reference evidence="9" key="1">
    <citation type="submission" date="2025-08" db="UniProtKB">
        <authorList>
            <consortium name="RefSeq"/>
        </authorList>
    </citation>
    <scope>IDENTIFICATION</scope>
    <source>
        <tissue evidence="9">Kidney</tissue>
    </source>
</reference>
<dbReference type="RefSeq" id="XP_012892859.1">
    <property type="nucleotide sequence ID" value="XM_013037405.1"/>
</dbReference>
<keyword evidence="5 6" id="KW-0067">ATP-binding</keyword>
<keyword evidence="1" id="KW-0723">Serine/threonine-protein kinase</keyword>
<accession>A0A1S3GX65</accession>
<organism evidence="8 9">
    <name type="scientific">Dipodomys ordii</name>
    <name type="common">Ord's kangaroo rat</name>
    <dbReference type="NCBI Taxonomy" id="10020"/>
    <lineage>
        <taxon>Eukaryota</taxon>
        <taxon>Metazoa</taxon>
        <taxon>Chordata</taxon>
        <taxon>Craniata</taxon>
        <taxon>Vertebrata</taxon>
        <taxon>Euteleostomi</taxon>
        <taxon>Mammalia</taxon>
        <taxon>Eutheria</taxon>
        <taxon>Euarchontoglires</taxon>
        <taxon>Glires</taxon>
        <taxon>Rodentia</taxon>
        <taxon>Castorimorpha</taxon>
        <taxon>Heteromyidae</taxon>
        <taxon>Dipodomyinae</taxon>
        <taxon>Dipodomys</taxon>
    </lineage>
</organism>
<dbReference type="InParanoid" id="A0A1S3GX65"/>
<evidence type="ECO:0000256" key="5">
    <source>
        <dbReference type="ARBA" id="ARBA00022840"/>
    </source>
</evidence>
<feature type="binding site" evidence="6">
    <location>
        <position position="103"/>
    </location>
    <ligand>
        <name>ATP</name>
        <dbReference type="ChEBI" id="CHEBI:30616"/>
    </ligand>
</feature>
<dbReference type="GO" id="GO:0043065">
    <property type="term" value="P:positive regulation of apoptotic process"/>
    <property type="evidence" value="ECO:0007669"/>
    <property type="project" value="TreeGrafter"/>
</dbReference>
<dbReference type="GO" id="GO:0005634">
    <property type="term" value="C:nucleus"/>
    <property type="evidence" value="ECO:0007669"/>
    <property type="project" value="TreeGrafter"/>
</dbReference>
<dbReference type="SUPFAM" id="SSF56112">
    <property type="entry name" value="Protein kinase-like (PK-like)"/>
    <property type="match status" value="1"/>
</dbReference>
<gene>
    <name evidence="9" type="primary">LOC106002544</name>
</gene>
<dbReference type="Pfam" id="PF00069">
    <property type="entry name" value="Pkinase"/>
    <property type="match status" value="1"/>
</dbReference>
<dbReference type="InterPro" id="IPR000719">
    <property type="entry name" value="Prot_kinase_dom"/>
</dbReference>
<dbReference type="GO" id="GO:0004674">
    <property type="term" value="F:protein serine/threonine kinase activity"/>
    <property type="evidence" value="ECO:0007669"/>
    <property type="project" value="UniProtKB-KW"/>
</dbReference>
<evidence type="ECO:0000256" key="2">
    <source>
        <dbReference type="ARBA" id="ARBA00022679"/>
    </source>
</evidence>
<evidence type="ECO:0000256" key="1">
    <source>
        <dbReference type="ARBA" id="ARBA00022527"/>
    </source>
</evidence>
<evidence type="ECO:0000313" key="8">
    <source>
        <dbReference type="Proteomes" id="UP000081671"/>
    </source>
</evidence>
<feature type="non-terminal residue" evidence="9">
    <location>
        <position position="1"/>
    </location>
</feature>
<dbReference type="PANTHER" id="PTHR24342:SF14">
    <property type="entry name" value="DEATH-ASSOCIATED PROTEIN KINASE DAPK-1"/>
    <property type="match status" value="1"/>
</dbReference>
<keyword evidence="4" id="KW-0418">Kinase</keyword>
<keyword evidence="8" id="KW-1185">Reference proteome</keyword>
<dbReference type="PROSITE" id="PS50011">
    <property type="entry name" value="PROTEIN_KINASE_DOM"/>
    <property type="match status" value="1"/>
</dbReference>
<dbReference type="FunFam" id="3.30.200.20:FF:000208">
    <property type="entry name" value="Ribosomal protein S6 kinase"/>
    <property type="match status" value="1"/>
</dbReference>
<evidence type="ECO:0000256" key="6">
    <source>
        <dbReference type="PROSITE-ProRule" id="PRU10141"/>
    </source>
</evidence>
<evidence type="ECO:0000259" key="7">
    <source>
        <dbReference type="PROSITE" id="PS50011"/>
    </source>
</evidence>
<name>A0A1S3GX65_DIPOR</name>
<dbReference type="Proteomes" id="UP000081671">
    <property type="component" value="Unplaced"/>
</dbReference>
<proteinExistence type="predicted"/>
<keyword evidence="3 6" id="KW-0547">Nucleotide-binding</keyword>
<dbReference type="GO" id="GO:0005524">
    <property type="term" value="F:ATP binding"/>
    <property type="evidence" value="ECO:0007669"/>
    <property type="project" value="UniProtKB-UniRule"/>
</dbReference>